<sequence length="246" mass="26327">PVLQTPACLSRQHPPGRSSPPPQHNAARRPTPRPVPPPLPRIQQAASRHVVEPAEPAAGGRAAHELCAHPVHGLYDVEGPLRGHRLAVPDRRRPLRVHGARLPARRPAPPLEPQRAGGDGRRRGGRVQRQGQGHPHCAPRGAQVWHGGQGQAAHQGRQQRGRRHGPVRARAGLPGARGHHRQRRRLRAVCGVRDDYAVGAPVAQDGHAGPHGRAGGNTAGVRAGQGRQATATYLHGNRSWATAILD</sequence>
<feature type="region of interest" description="Disordered" evidence="1">
    <location>
        <begin position="86"/>
        <end position="182"/>
    </location>
</feature>
<feature type="region of interest" description="Disordered" evidence="1">
    <location>
        <begin position="1"/>
        <end position="57"/>
    </location>
</feature>
<evidence type="ECO:0000313" key="2">
    <source>
        <dbReference type="EMBL" id="POR33500.1"/>
    </source>
</evidence>
<feature type="non-terminal residue" evidence="2">
    <location>
        <position position="1"/>
    </location>
</feature>
<dbReference type="AlphaFoldDB" id="A0A2S4KTN0"/>
<comment type="caution">
    <text evidence="2">The sequence shown here is derived from an EMBL/GenBank/DDBJ whole genome shotgun (WGS) entry which is preliminary data.</text>
</comment>
<feature type="compositionally biased region" description="Low complexity" evidence="1">
    <location>
        <begin position="141"/>
        <end position="156"/>
    </location>
</feature>
<name>A0A2S4KTN0_9HYPO</name>
<accession>A0A2S4KTN0</accession>
<gene>
    <name evidence="2" type="ORF">TPAR_06282</name>
</gene>
<dbReference type="Proteomes" id="UP000237481">
    <property type="component" value="Unassembled WGS sequence"/>
</dbReference>
<feature type="compositionally biased region" description="Basic residues" evidence="1">
    <location>
        <begin position="157"/>
        <end position="167"/>
    </location>
</feature>
<proteinExistence type="predicted"/>
<evidence type="ECO:0000256" key="1">
    <source>
        <dbReference type="SAM" id="MobiDB-lite"/>
    </source>
</evidence>
<keyword evidence="3" id="KW-1185">Reference proteome</keyword>
<evidence type="ECO:0000313" key="3">
    <source>
        <dbReference type="Proteomes" id="UP000237481"/>
    </source>
</evidence>
<protein>
    <submittedName>
        <fullName evidence="2">Uncharacterized protein</fullName>
    </submittedName>
</protein>
<reference evidence="2 3" key="1">
    <citation type="submission" date="2018-01" db="EMBL/GenBank/DDBJ databases">
        <title>Harnessing the power of phylogenomics to disentangle the directionality and signatures of interkingdom host jumping in the parasitic fungal genus Tolypocladium.</title>
        <authorList>
            <person name="Quandt C.A."/>
            <person name="Patterson W."/>
            <person name="Spatafora J.W."/>
        </authorList>
    </citation>
    <scope>NUCLEOTIDE SEQUENCE [LARGE SCALE GENOMIC DNA]</scope>
    <source>
        <strain evidence="2 3">NRBC 100945</strain>
    </source>
</reference>
<dbReference type="EMBL" id="PKSG01000680">
    <property type="protein sequence ID" value="POR33500.1"/>
    <property type="molecule type" value="Genomic_DNA"/>
</dbReference>
<organism evidence="2 3">
    <name type="scientific">Tolypocladium paradoxum</name>
    <dbReference type="NCBI Taxonomy" id="94208"/>
    <lineage>
        <taxon>Eukaryota</taxon>
        <taxon>Fungi</taxon>
        <taxon>Dikarya</taxon>
        <taxon>Ascomycota</taxon>
        <taxon>Pezizomycotina</taxon>
        <taxon>Sordariomycetes</taxon>
        <taxon>Hypocreomycetidae</taxon>
        <taxon>Hypocreales</taxon>
        <taxon>Ophiocordycipitaceae</taxon>
        <taxon>Tolypocladium</taxon>
    </lineage>
</organism>